<protein>
    <submittedName>
        <fullName evidence="1">Uncharacterized protein</fullName>
    </submittedName>
</protein>
<dbReference type="AlphaFoldDB" id="A0A2I0K2S3"/>
<comment type="caution">
    <text evidence="1">The sequence shown here is derived from an EMBL/GenBank/DDBJ whole genome shotgun (WGS) entry which is preliminary data.</text>
</comment>
<dbReference type="EMBL" id="PGOL01000974">
    <property type="protein sequence ID" value="PKI62430.1"/>
    <property type="molecule type" value="Genomic_DNA"/>
</dbReference>
<keyword evidence="2" id="KW-1185">Reference proteome</keyword>
<reference evidence="1 2" key="1">
    <citation type="submission" date="2017-11" db="EMBL/GenBank/DDBJ databases">
        <title>De-novo sequencing of pomegranate (Punica granatum L.) genome.</title>
        <authorList>
            <person name="Akparov Z."/>
            <person name="Amiraslanov A."/>
            <person name="Hajiyeva S."/>
            <person name="Abbasov M."/>
            <person name="Kaur K."/>
            <person name="Hamwieh A."/>
            <person name="Solovyev V."/>
            <person name="Salamov A."/>
            <person name="Braich B."/>
            <person name="Kosarev P."/>
            <person name="Mahmoud A."/>
            <person name="Hajiyev E."/>
            <person name="Babayeva S."/>
            <person name="Izzatullayeva V."/>
            <person name="Mammadov A."/>
            <person name="Mammadov A."/>
            <person name="Sharifova S."/>
            <person name="Ojaghi J."/>
            <person name="Eynullazada K."/>
            <person name="Bayramov B."/>
            <person name="Abdulazimova A."/>
            <person name="Shahmuradov I."/>
        </authorList>
    </citation>
    <scope>NUCLEOTIDE SEQUENCE [LARGE SCALE GENOMIC DNA]</scope>
    <source>
        <strain evidence="2">cv. AG2017</strain>
        <tissue evidence="1">Leaf</tissue>
    </source>
</reference>
<dbReference type="GeneID" id="116200070"/>
<proteinExistence type="predicted"/>
<organism evidence="1 2">
    <name type="scientific">Punica granatum</name>
    <name type="common">Pomegranate</name>
    <dbReference type="NCBI Taxonomy" id="22663"/>
    <lineage>
        <taxon>Eukaryota</taxon>
        <taxon>Viridiplantae</taxon>
        <taxon>Streptophyta</taxon>
        <taxon>Embryophyta</taxon>
        <taxon>Tracheophyta</taxon>
        <taxon>Spermatophyta</taxon>
        <taxon>Magnoliopsida</taxon>
        <taxon>eudicotyledons</taxon>
        <taxon>Gunneridae</taxon>
        <taxon>Pentapetalae</taxon>
        <taxon>rosids</taxon>
        <taxon>malvids</taxon>
        <taxon>Myrtales</taxon>
        <taxon>Lythraceae</taxon>
        <taxon>Punica</taxon>
    </lineage>
</organism>
<dbReference type="PANTHER" id="PTHR36003:SF5">
    <property type="entry name" value="TONB-DEPENDENT HEME RECEPTOR A"/>
    <property type="match status" value="1"/>
</dbReference>
<evidence type="ECO:0000313" key="2">
    <source>
        <dbReference type="Proteomes" id="UP000233551"/>
    </source>
</evidence>
<name>A0A2I0K2S3_PUNGR</name>
<gene>
    <name evidence="1" type="ORF">CRG98_017236</name>
</gene>
<dbReference type="OrthoDB" id="521730at2759"/>
<dbReference type="STRING" id="22663.A0A2I0K2S3"/>
<dbReference type="PANTHER" id="PTHR36003">
    <property type="entry name" value="TONB-DEPENDENT HEME RECEPTOR A"/>
    <property type="match status" value="1"/>
</dbReference>
<sequence length="100" mass="10795">MALNNGLRSSSKLLAFADPLLSRSVSRGIHSTGVKSMGGGHGHGHGHDEPYYLHAKHMYNLDRMKNQKLKMSLAVFTAFGIGVAVPVYAVVFQQKKTASA</sequence>
<dbReference type="Proteomes" id="UP000233551">
    <property type="component" value="Unassembled WGS sequence"/>
</dbReference>
<evidence type="ECO:0000313" key="1">
    <source>
        <dbReference type="EMBL" id="PKI62430.1"/>
    </source>
</evidence>
<accession>A0A2I0K2S3</accession>